<reference evidence="1 2" key="1">
    <citation type="submission" date="2024-01" db="EMBL/GenBank/DDBJ databases">
        <title>The genomes of 5 underutilized Papilionoideae crops provide insights into root nodulation and disease resistanc.</title>
        <authorList>
            <person name="Jiang F."/>
        </authorList>
    </citation>
    <scope>NUCLEOTIDE SEQUENCE [LARGE SCALE GENOMIC DNA]</scope>
    <source>
        <strain evidence="1">LVBAO_FW01</strain>
        <tissue evidence="1">Leaves</tissue>
    </source>
</reference>
<dbReference type="AlphaFoldDB" id="A0AAN9KDN9"/>
<protein>
    <submittedName>
        <fullName evidence="1">Uncharacterized protein</fullName>
    </submittedName>
</protein>
<keyword evidence="2" id="KW-1185">Reference proteome</keyword>
<proteinExistence type="predicted"/>
<name>A0AAN9KDN9_CANGL</name>
<sequence length="148" mass="16502">MTLVEAEAFEHLTSTISPLNELPNNGFEVESTSIPSYSLLSDVDLDTLVEEDLIVAIDQILSSVLEFESQTQGPVTTKVNKHLNSPSRQLKHLSKLTFGRNLLKKLIEDRSSTLGFDNALHEVEDNSTNILLNNRKMSLHPSIFILKA</sequence>
<comment type="caution">
    <text evidence="1">The sequence shown here is derived from an EMBL/GenBank/DDBJ whole genome shotgun (WGS) entry which is preliminary data.</text>
</comment>
<evidence type="ECO:0000313" key="2">
    <source>
        <dbReference type="Proteomes" id="UP001367508"/>
    </source>
</evidence>
<dbReference type="Proteomes" id="UP001367508">
    <property type="component" value="Unassembled WGS sequence"/>
</dbReference>
<accession>A0AAN9KDN9</accession>
<organism evidence="1 2">
    <name type="scientific">Canavalia gladiata</name>
    <name type="common">Sword bean</name>
    <name type="synonym">Dolichos gladiatus</name>
    <dbReference type="NCBI Taxonomy" id="3824"/>
    <lineage>
        <taxon>Eukaryota</taxon>
        <taxon>Viridiplantae</taxon>
        <taxon>Streptophyta</taxon>
        <taxon>Embryophyta</taxon>
        <taxon>Tracheophyta</taxon>
        <taxon>Spermatophyta</taxon>
        <taxon>Magnoliopsida</taxon>
        <taxon>eudicotyledons</taxon>
        <taxon>Gunneridae</taxon>
        <taxon>Pentapetalae</taxon>
        <taxon>rosids</taxon>
        <taxon>fabids</taxon>
        <taxon>Fabales</taxon>
        <taxon>Fabaceae</taxon>
        <taxon>Papilionoideae</taxon>
        <taxon>50 kb inversion clade</taxon>
        <taxon>NPAAA clade</taxon>
        <taxon>indigoferoid/millettioid clade</taxon>
        <taxon>Phaseoleae</taxon>
        <taxon>Canavalia</taxon>
    </lineage>
</organism>
<gene>
    <name evidence="1" type="ORF">VNO77_39440</name>
</gene>
<dbReference type="EMBL" id="JAYMYQ010000009">
    <property type="protein sequence ID" value="KAK7314227.1"/>
    <property type="molecule type" value="Genomic_DNA"/>
</dbReference>
<evidence type="ECO:0000313" key="1">
    <source>
        <dbReference type="EMBL" id="KAK7314227.1"/>
    </source>
</evidence>